<feature type="domain" description="DUF6787" evidence="2">
    <location>
        <begin position="21"/>
        <end position="96"/>
    </location>
</feature>
<comment type="caution">
    <text evidence="3">The sequence shown here is derived from an EMBL/GenBank/DDBJ whole genome shotgun (WGS) entry which is preliminary data.</text>
</comment>
<dbReference type="EMBL" id="MDGQ01000003">
    <property type="protein sequence ID" value="OEK06978.1"/>
    <property type="molecule type" value="Genomic_DNA"/>
</dbReference>
<keyword evidence="4" id="KW-1185">Reference proteome</keyword>
<dbReference type="Proteomes" id="UP000095552">
    <property type="component" value="Unassembled WGS sequence"/>
</dbReference>
<feature type="transmembrane region" description="Helical" evidence="1">
    <location>
        <begin position="56"/>
        <end position="86"/>
    </location>
</feature>
<organism evidence="3 4">
    <name type="scientific">Roseivirga misakiensis</name>
    <dbReference type="NCBI Taxonomy" id="1563681"/>
    <lineage>
        <taxon>Bacteria</taxon>
        <taxon>Pseudomonadati</taxon>
        <taxon>Bacteroidota</taxon>
        <taxon>Cytophagia</taxon>
        <taxon>Cytophagales</taxon>
        <taxon>Roseivirgaceae</taxon>
        <taxon>Roseivirga</taxon>
    </lineage>
</organism>
<dbReference type="AlphaFoldDB" id="A0A1E5T6K4"/>
<keyword evidence="1" id="KW-0472">Membrane</keyword>
<dbReference type="RefSeq" id="WP_069834290.1">
    <property type="nucleotide sequence ID" value="NZ_MDGQ01000003.1"/>
</dbReference>
<dbReference type="STRING" id="1563681.BFP71_04790"/>
<dbReference type="InterPro" id="IPR046714">
    <property type="entry name" value="DUF6787"/>
</dbReference>
<evidence type="ECO:0000259" key="2">
    <source>
        <dbReference type="Pfam" id="PF20584"/>
    </source>
</evidence>
<evidence type="ECO:0000313" key="4">
    <source>
        <dbReference type="Proteomes" id="UP000095552"/>
    </source>
</evidence>
<reference evidence="3 4" key="1">
    <citation type="submission" date="2016-08" db="EMBL/GenBank/DDBJ databases">
        <title>Draft genome of Fabibacter sp. strain SK-8.</title>
        <authorList>
            <person name="Wong S.-K."/>
            <person name="Hamasaki K."/>
            <person name="Yoshizawa S."/>
        </authorList>
    </citation>
    <scope>NUCLEOTIDE SEQUENCE [LARGE SCALE GENOMIC DNA]</scope>
    <source>
        <strain evidence="3 4">SK-8</strain>
    </source>
</reference>
<dbReference type="OrthoDB" id="1151370at2"/>
<dbReference type="Pfam" id="PF20584">
    <property type="entry name" value="DUF6787"/>
    <property type="match status" value="1"/>
</dbReference>
<gene>
    <name evidence="3" type="ORF">BFP71_04790</name>
</gene>
<name>A0A1E5T6K4_9BACT</name>
<accession>A0A1E5T6K4</accession>
<proteinExistence type="predicted"/>
<keyword evidence="1" id="KW-1133">Transmembrane helix</keyword>
<evidence type="ECO:0000256" key="1">
    <source>
        <dbReference type="SAM" id="Phobius"/>
    </source>
</evidence>
<keyword evidence="1" id="KW-0812">Transmembrane</keyword>
<protein>
    <recommendedName>
        <fullName evidence="2">DUF6787 domain-containing protein</fullName>
    </recommendedName>
</protein>
<feature type="transmembrane region" description="Helical" evidence="1">
    <location>
        <begin position="12"/>
        <end position="36"/>
    </location>
</feature>
<evidence type="ECO:0000313" key="3">
    <source>
        <dbReference type="EMBL" id="OEK06978.1"/>
    </source>
</evidence>
<sequence length="99" mass="11670">MSYLKRLQGKWGLKSLFQTVMVLIVFAFTGSTVLFIKPYLFQLVGLESIEGTKGILLYIILVFPLYQILILIYGFIFGQFAFFWAWEKKMFGRITRRKK</sequence>